<dbReference type="InterPro" id="IPR036259">
    <property type="entry name" value="MFS_trans_sf"/>
</dbReference>
<gene>
    <name evidence="1" type="ORF">ACFFX0_11920</name>
</gene>
<dbReference type="InterPro" id="IPR050171">
    <property type="entry name" value="MFS_Transporters"/>
</dbReference>
<dbReference type="EMBL" id="JBHMFI010000001">
    <property type="protein sequence ID" value="MFB9071871.1"/>
    <property type="molecule type" value="Genomic_DNA"/>
</dbReference>
<keyword evidence="2" id="KW-1185">Reference proteome</keyword>
<comment type="caution">
    <text evidence="1">The sequence shown here is derived from an EMBL/GenBank/DDBJ whole genome shotgun (WGS) entry which is preliminary data.</text>
</comment>
<dbReference type="PROSITE" id="PS50850">
    <property type="entry name" value="MFS"/>
    <property type="match status" value="1"/>
</dbReference>
<sequence length="438" mass="44037">MSAAERRRRRFGGFRGGPLEQAFQIYAPSAVYAVGLGAIMPAMAPAATAFGASLALAAASVTLVSIGSLVANAPAAWLASRAGERITIIVSAWVGSLGALVTLAAVAGWLPVADHTGLGLLLAGLVIVGMAGAGFNLARQSYLAVAVPGSHRARAMSTLGGTIRVGMFAGPFLGAGLQTVMGLQGAFVVATAAMVLAAGMSFTIKDLPVPGTTPAGSSQPASPTAAPASSATNGPGHRPTMRWLARRHRRVLLTAGIGVLCLSAARASRSAVIPLWATELGLSPAAASAVYGLTGLADLVMFYPSGFLMDRRGRRVVAVFCMAGLALGTALVPLTGSPWWFAAVAVVVGLGNGFGSGIVMTLGADYSPPEGRPQFLALWRQLSDVGMLTGPAVLSAVTGMAGLAFGIWAVAAIAAAGAVIFARSLPKGPGSVAELVAR</sequence>
<dbReference type="InterPro" id="IPR011701">
    <property type="entry name" value="MFS"/>
</dbReference>
<dbReference type="PANTHER" id="PTHR23517:SF2">
    <property type="entry name" value="MULTIDRUG RESISTANCE PROTEIN MDTH"/>
    <property type="match status" value="1"/>
</dbReference>
<dbReference type="InterPro" id="IPR020846">
    <property type="entry name" value="MFS_dom"/>
</dbReference>
<evidence type="ECO:0000313" key="1">
    <source>
        <dbReference type="EMBL" id="MFB9071871.1"/>
    </source>
</evidence>
<proteinExistence type="predicted"/>
<name>A0ABV5FYV5_9MICC</name>
<organism evidence="1 2">
    <name type="scientific">Citricoccus parietis</name>
    <dbReference type="NCBI Taxonomy" id="592307"/>
    <lineage>
        <taxon>Bacteria</taxon>
        <taxon>Bacillati</taxon>
        <taxon>Actinomycetota</taxon>
        <taxon>Actinomycetes</taxon>
        <taxon>Micrococcales</taxon>
        <taxon>Micrococcaceae</taxon>
        <taxon>Citricoccus</taxon>
    </lineage>
</organism>
<dbReference type="Gene3D" id="1.20.1250.20">
    <property type="entry name" value="MFS general substrate transporter like domains"/>
    <property type="match status" value="2"/>
</dbReference>
<dbReference type="PANTHER" id="PTHR23517">
    <property type="entry name" value="RESISTANCE PROTEIN MDTM, PUTATIVE-RELATED-RELATED"/>
    <property type="match status" value="1"/>
</dbReference>
<reference evidence="1 2" key="1">
    <citation type="submission" date="2024-09" db="EMBL/GenBank/DDBJ databases">
        <authorList>
            <person name="Sun Q."/>
            <person name="Mori K."/>
        </authorList>
    </citation>
    <scope>NUCLEOTIDE SEQUENCE [LARGE SCALE GENOMIC DNA]</scope>
    <source>
        <strain evidence="1 2">CCM 7609</strain>
    </source>
</reference>
<dbReference type="Proteomes" id="UP001589575">
    <property type="component" value="Unassembled WGS sequence"/>
</dbReference>
<protein>
    <submittedName>
        <fullName evidence="1">MFS transporter</fullName>
    </submittedName>
</protein>
<dbReference type="SUPFAM" id="SSF103473">
    <property type="entry name" value="MFS general substrate transporter"/>
    <property type="match status" value="1"/>
</dbReference>
<dbReference type="Pfam" id="PF07690">
    <property type="entry name" value="MFS_1"/>
    <property type="match status" value="1"/>
</dbReference>
<evidence type="ECO:0000313" key="2">
    <source>
        <dbReference type="Proteomes" id="UP001589575"/>
    </source>
</evidence>
<accession>A0ABV5FYV5</accession>